<feature type="signal peptide" evidence="6">
    <location>
        <begin position="1"/>
        <end position="24"/>
    </location>
</feature>
<feature type="domain" description="Glucan biosynthesis periplasmic MdoG C-terminal" evidence="7">
    <location>
        <begin position="50"/>
        <end position="518"/>
    </location>
</feature>
<dbReference type="Gene3D" id="2.70.98.10">
    <property type="match status" value="1"/>
</dbReference>
<protein>
    <submittedName>
        <fullName evidence="8">Glucans biosynthesis protein</fullName>
    </submittedName>
</protein>
<evidence type="ECO:0000256" key="1">
    <source>
        <dbReference type="ARBA" id="ARBA00004418"/>
    </source>
</evidence>
<dbReference type="RefSeq" id="WP_307154778.1">
    <property type="nucleotide sequence ID" value="NZ_JAUSUK010000002.1"/>
</dbReference>
<organism evidence="8 9">
    <name type="scientific">Rhodopseudomonas julia</name>
    <dbReference type="NCBI Taxonomy" id="200617"/>
    <lineage>
        <taxon>Bacteria</taxon>
        <taxon>Pseudomonadati</taxon>
        <taxon>Pseudomonadota</taxon>
        <taxon>Alphaproteobacteria</taxon>
        <taxon>Hyphomicrobiales</taxon>
        <taxon>Nitrobacteraceae</taxon>
        <taxon>Rhodopseudomonas</taxon>
    </lineage>
</organism>
<evidence type="ECO:0000313" key="9">
    <source>
        <dbReference type="Proteomes" id="UP001230253"/>
    </source>
</evidence>
<evidence type="ECO:0000259" key="7">
    <source>
        <dbReference type="Pfam" id="PF04349"/>
    </source>
</evidence>
<reference evidence="8 9" key="1">
    <citation type="submission" date="2023-07" db="EMBL/GenBank/DDBJ databases">
        <title>Genomic Encyclopedia of Type Strains, Phase IV (KMG-IV): sequencing the most valuable type-strain genomes for metagenomic binning, comparative biology and taxonomic classification.</title>
        <authorList>
            <person name="Goeker M."/>
        </authorList>
    </citation>
    <scope>NUCLEOTIDE SEQUENCE [LARGE SCALE GENOMIC DNA]</scope>
    <source>
        <strain evidence="8 9">DSM 11549</strain>
    </source>
</reference>
<dbReference type="PANTHER" id="PTHR30504">
    <property type="entry name" value="GLUCANS BIOSYNTHESIS PROTEIN"/>
    <property type="match status" value="1"/>
</dbReference>
<dbReference type="SUPFAM" id="SSF81296">
    <property type="entry name" value="E set domains"/>
    <property type="match status" value="1"/>
</dbReference>
<proteinExistence type="inferred from homology"/>
<dbReference type="EMBL" id="JAUSUK010000002">
    <property type="protein sequence ID" value="MDQ0326618.1"/>
    <property type="molecule type" value="Genomic_DNA"/>
</dbReference>
<dbReference type="InterPro" id="IPR014438">
    <property type="entry name" value="Glucan_biosyn_MdoG/MdoD"/>
</dbReference>
<evidence type="ECO:0000256" key="3">
    <source>
        <dbReference type="ARBA" id="ARBA00009284"/>
    </source>
</evidence>
<dbReference type="Gene3D" id="2.60.40.10">
    <property type="entry name" value="Immunoglobulins"/>
    <property type="match status" value="1"/>
</dbReference>
<dbReference type="PIRSF" id="PIRSF006281">
    <property type="entry name" value="MdoG"/>
    <property type="match status" value="1"/>
</dbReference>
<dbReference type="InterPro" id="IPR011013">
    <property type="entry name" value="Gal_mutarotase_sf_dom"/>
</dbReference>
<gene>
    <name evidence="8" type="ORF">J2R99_002487</name>
</gene>
<evidence type="ECO:0000256" key="5">
    <source>
        <dbReference type="SAM" id="MobiDB-lite"/>
    </source>
</evidence>
<feature type="region of interest" description="Disordered" evidence="5">
    <location>
        <begin position="15"/>
        <end position="49"/>
    </location>
</feature>
<dbReference type="SUPFAM" id="SSF74650">
    <property type="entry name" value="Galactose mutarotase-like"/>
    <property type="match status" value="1"/>
</dbReference>
<comment type="pathway">
    <text evidence="2">Glycan metabolism; osmoregulated periplasmic glucan (OPG) biosynthesis.</text>
</comment>
<accession>A0ABU0C8X3</accession>
<keyword evidence="6" id="KW-0732">Signal</keyword>
<comment type="similarity">
    <text evidence="3">Belongs to the OpgD/OpgG family.</text>
</comment>
<evidence type="ECO:0000256" key="6">
    <source>
        <dbReference type="SAM" id="SignalP"/>
    </source>
</evidence>
<dbReference type="Proteomes" id="UP001230253">
    <property type="component" value="Unassembled WGS sequence"/>
</dbReference>
<comment type="caution">
    <text evidence="8">The sequence shown here is derived from an EMBL/GenBank/DDBJ whole genome shotgun (WGS) entry which is preliminary data.</text>
</comment>
<sequence>MDRRAFLVASLAAAASSASGNAFAQRGASSDTPENPAPEIAAPPPSNNAFSWDGLKSQARALAERPFKEAEEDLPADFADLNYAQFREIEFRREARLWRDEGLAFQLDFLHRGALFKERVNIFIVDNGEAHQVAYDPSMYNFRQAPQPPAGVDIGFSGFRVHNPINSPNVWDEFLVFQGATYFRAVGQGQYYGLSARGLALKTGDPEGEEFPRFTAFWIEKPEPGEEVLNIYALLDSVSTTGAYRFVVRPGRDTVIEVTGELFPRQPLHHVGLAPLTSMFLFGPLNRTGFNDYRPQVHDSDGLQMLTGNNEWIWRPLSNYPTLQSSSFMDPAPRGFGLVQRARDFQDFQDLEARYERRPSVWIEPIGTWANGQVELLEIPTDKEIHDNIVTFWRPSYDVSPGAPYSFAYRMRWTDRPKAPSGSLYAADSRAGRNFHDTSNLYVIDFIPEEGTLPAFDGLSLEVSANHGTIKGQVLQPNPLVGGVRATFLFEPEDQLTEFRVRLAANGEPASETWLYRWVPQ</sequence>
<dbReference type="InterPro" id="IPR014756">
    <property type="entry name" value="Ig_E-set"/>
</dbReference>
<name>A0ABU0C8X3_9BRAD</name>
<evidence type="ECO:0000313" key="8">
    <source>
        <dbReference type="EMBL" id="MDQ0326618.1"/>
    </source>
</evidence>
<keyword evidence="4" id="KW-0574">Periplasm</keyword>
<comment type="subcellular location">
    <subcellularLocation>
        <location evidence="1">Periplasm</location>
    </subcellularLocation>
</comment>
<dbReference type="InterPro" id="IPR014718">
    <property type="entry name" value="GH-type_carb-bd"/>
</dbReference>
<feature type="chain" id="PRO_5047335802" evidence="6">
    <location>
        <begin position="25"/>
        <end position="521"/>
    </location>
</feature>
<feature type="compositionally biased region" description="Low complexity" evidence="5">
    <location>
        <begin position="15"/>
        <end position="24"/>
    </location>
</feature>
<evidence type="ECO:0000256" key="4">
    <source>
        <dbReference type="ARBA" id="ARBA00022764"/>
    </source>
</evidence>
<dbReference type="InterPro" id="IPR013783">
    <property type="entry name" value="Ig-like_fold"/>
</dbReference>
<keyword evidence="9" id="KW-1185">Reference proteome</keyword>
<dbReference type="InterPro" id="IPR007444">
    <property type="entry name" value="Glucan_biosyn_MdoG_C"/>
</dbReference>
<evidence type="ECO:0000256" key="2">
    <source>
        <dbReference type="ARBA" id="ARBA00005001"/>
    </source>
</evidence>
<dbReference type="PANTHER" id="PTHR30504:SF2">
    <property type="entry name" value="GLUCANS BIOSYNTHESIS PROTEIN G"/>
    <property type="match status" value="1"/>
</dbReference>
<dbReference type="Pfam" id="PF04349">
    <property type="entry name" value="MdoG"/>
    <property type="match status" value="1"/>
</dbReference>